<proteinExistence type="predicted"/>
<evidence type="ECO:0000256" key="1">
    <source>
        <dbReference type="SAM" id="MobiDB-lite"/>
    </source>
</evidence>
<dbReference type="EMBL" id="JWZX01002669">
    <property type="protein sequence ID" value="KOO27775.1"/>
    <property type="molecule type" value="Genomic_DNA"/>
</dbReference>
<keyword evidence="2" id="KW-0472">Membrane</keyword>
<feature type="transmembrane region" description="Helical" evidence="2">
    <location>
        <begin position="28"/>
        <end position="51"/>
    </location>
</feature>
<evidence type="ECO:0000313" key="3">
    <source>
        <dbReference type="EMBL" id="KOO27775.1"/>
    </source>
</evidence>
<feature type="transmembrane region" description="Helical" evidence="2">
    <location>
        <begin position="228"/>
        <end position="252"/>
    </location>
</feature>
<feature type="region of interest" description="Disordered" evidence="1">
    <location>
        <begin position="282"/>
        <end position="340"/>
    </location>
</feature>
<evidence type="ECO:0000313" key="4">
    <source>
        <dbReference type="Proteomes" id="UP000037460"/>
    </source>
</evidence>
<organism evidence="3 4">
    <name type="scientific">Chrysochromulina tobinii</name>
    <dbReference type="NCBI Taxonomy" id="1460289"/>
    <lineage>
        <taxon>Eukaryota</taxon>
        <taxon>Haptista</taxon>
        <taxon>Haptophyta</taxon>
        <taxon>Prymnesiophyceae</taxon>
        <taxon>Prymnesiales</taxon>
        <taxon>Chrysochromulinaceae</taxon>
        <taxon>Chrysochromulina</taxon>
    </lineage>
</organism>
<dbReference type="AlphaFoldDB" id="A0A0M0JMQ2"/>
<evidence type="ECO:0000256" key="2">
    <source>
        <dbReference type="SAM" id="Phobius"/>
    </source>
</evidence>
<dbReference type="Proteomes" id="UP000037460">
    <property type="component" value="Unassembled WGS sequence"/>
</dbReference>
<reference evidence="4" key="1">
    <citation type="journal article" date="2015" name="PLoS Genet.">
        <title>Genome Sequence and Transcriptome Analyses of Chrysochromulina tobin: Metabolic Tools for Enhanced Algal Fitness in the Prominent Order Prymnesiales (Haptophyceae).</title>
        <authorList>
            <person name="Hovde B.T."/>
            <person name="Deodato C.R."/>
            <person name="Hunsperger H.M."/>
            <person name="Ryken S.A."/>
            <person name="Yost W."/>
            <person name="Jha R.K."/>
            <person name="Patterson J."/>
            <person name="Monnat R.J. Jr."/>
            <person name="Barlow S.B."/>
            <person name="Starkenburg S.R."/>
            <person name="Cattolico R.A."/>
        </authorList>
    </citation>
    <scope>NUCLEOTIDE SEQUENCE</scope>
    <source>
        <strain evidence="4">CCMP291</strain>
    </source>
</reference>
<feature type="transmembrane region" description="Helical" evidence="2">
    <location>
        <begin position="103"/>
        <end position="124"/>
    </location>
</feature>
<name>A0A0M0JMQ2_9EUKA</name>
<feature type="transmembrane region" description="Helical" evidence="2">
    <location>
        <begin position="130"/>
        <end position="152"/>
    </location>
</feature>
<comment type="caution">
    <text evidence="3">The sequence shown here is derived from an EMBL/GenBank/DDBJ whole genome shotgun (WGS) entry which is preliminary data.</text>
</comment>
<sequence length="340" mass="37198">MCIGLGFLLLIVSIAGLASWKFGSRLFLFPYFILMLVIMSLMGLTAIYAYVENGRLHHFLRVHWSDIQVRLGVSLSYEGVNGTGNTQLTYEDAVNMLHRSFEIVGGIGLTIVLVLLLGFCGAVRELGVRNISIALMISMDLLAILEGILAWFTRGGVPIATTYLFAGAAVAQFFSSCTGVLGFCWLNCEFLFWSLVVLLISALALSWVTVATYFWLVDTRVDAPENLLIVFTTALVSSIIMFTTILFMLFWYCKRRAAFLAADKKYEIHGEMSDYKSRLKDRRKSAKNGKKLPVAEIGMGSLAEGEEAGDVEAPPPDKEKPSKKSSKGGGGGGSRGGGRI</sequence>
<keyword evidence="4" id="KW-1185">Reference proteome</keyword>
<feature type="transmembrane region" description="Helical" evidence="2">
    <location>
        <begin position="192"/>
        <end position="216"/>
    </location>
</feature>
<feature type="compositionally biased region" description="Gly residues" evidence="1">
    <location>
        <begin position="327"/>
        <end position="340"/>
    </location>
</feature>
<accession>A0A0M0JMQ2</accession>
<keyword evidence="2" id="KW-1133">Transmembrane helix</keyword>
<gene>
    <name evidence="3" type="ORF">Ctob_008474</name>
</gene>
<feature type="transmembrane region" description="Helical" evidence="2">
    <location>
        <begin position="164"/>
        <end position="186"/>
    </location>
</feature>
<protein>
    <submittedName>
        <fullName evidence="3">Uncharacterized protein</fullName>
    </submittedName>
</protein>
<keyword evidence="2" id="KW-0812">Transmembrane</keyword>